<dbReference type="CDD" id="cd16380">
    <property type="entry name" value="YitT_C"/>
    <property type="match status" value="1"/>
</dbReference>
<dbReference type="Pfam" id="PF10035">
    <property type="entry name" value="DUF2179"/>
    <property type="match status" value="1"/>
</dbReference>
<dbReference type="Gene3D" id="3.30.70.120">
    <property type="match status" value="1"/>
</dbReference>
<organism evidence="8 9">
    <name type="scientific">Vagococcus silagei</name>
    <dbReference type="NCBI Taxonomy" id="2508885"/>
    <lineage>
        <taxon>Bacteria</taxon>
        <taxon>Bacillati</taxon>
        <taxon>Bacillota</taxon>
        <taxon>Bacilli</taxon>
        <taxon>Lactobacillales</taxon>
        <taxon>Enterococcaceae</taxon>
        <taxon>Vagococcus</taxon>
    </lineage>
</organism>
<feature type="transmembrane region" description="Helical" evidence="6">
    <location>
        <begin position="109"/>
        <end position="130"/>
    </location>
</feature>
<comment type="subcellular location">
    <subcellularLocation>
        <location evidence="1">Cell membrane</location>
        <topology evidence="1">Multi-pass membrane protein</topology>
    </subcellularLocation>
</comment>
<dbReference type="Pfam" id="PF02588">
    <property type="entry name" value="YitT_membrane"/>
    <property type="match status" value="1"/>
</dbReference>
<keyword evidence="4 6" id="KW-1133">Transmembrane helix</keyword>
<evidence type="ECO:0000259" key="7">
    <source>
        <dbReference type="Pfam" id="PF10035"/>
    </source>
</evidence>
<sequence>MTLKKEYFIDTIMIFFGTVIVAFGLINFNMANSLAEGGLTGISLILFHLYDINPATSVLLLNIPILFIGFKFLGKKALIYTFVGSFSLSFNLWWEQQFPVSIPLENDLLIAALLAGLASGIGSGIVYRFGGTTGGADIVARIIQKYTGISIGKSMLMLDIIVLTLSLTYLSIREMTYTLIIVFIFSIVVDFIQEGISYYSKGVFIISNYSEDIASSIMQNLERGATFIKSEGAYFNQDRLMLYCVIDLSELTELKSLCQEIDPEAFISIIDVKEVHGEGFSFDKPKKFKHLTKRRKEQLSSSPE</sequence>
<evidence type="ECO:0000256" key="4">
    <source>
        <dbReference type="ARBA" id="ARBA00022989"/>
    </source>
</evidence>
<dbReference type="PANTHER" id="PTHR33545">
    <property type="entry name" value="UPF0750 MEMBRANE PROTEIN YITT-RELATED"/>
    <property type="match status" value="1"/>
</dbReference>
<evidence type="ECO:0000256" key="1">
    <source>
        <dbReference type="ARBA" id="ARBA00004651"/>
    </source>
</evidence>
<feature type="transmembrane region" description="Helical" evidence="6">
    <location>
        <begin position="77"/>
        <end position="94"/>
    </location>
</feature>
<protein>
    <submittedName>
        <fullName evidence="8">YitT family protein</fullName>
    </submittedName>
</protein>
<evidence type="ECO:0000313" key="9">
    <source>
        <dbReference type="Proteomes" id="UP000310506"/>
    </source>
</evidence>
<dbReference type="InterPro" id="IPR019264">
    <property type="entry name" value="DUF2179"/>
</dbReference>
<reference evidence="8 9" key="1">
    <citation type="submission" date="2019-01" db="EMBL/GenBank/DDBJ databases">
        <title>Vagococcus silagei sp. nov. isolated from brewer's grain.</title>
        <authorList>
            <person name="Guu J.-R."/>
        </authorList>
    </citation>
    <scope>NUCLEOTIDE SEQUENCE [LARGE SCALE GENOMIC DNA]</scope>
    <source>
        <strain evidence="8 9">2B-2</strain>
    </source>
</reference>
<keyword evidence="9" id="KW-1185">Reference proteome</keyword>
<dbReference type="RefSeq" id="WP_136136761.1">
    <property type="nucleotide sequence ID" value="NZ_SDGV01000014.1"/>
</dbReference>
<dbReference type="OrthoDB" id="1758221at2"/>
<name>A0A4S3B4S8_9ENTE</name>
<dbReference type="InterPro" id="IPR015867">
    <property type="entry name" value="N-reg_PII/ATP_PRibTrfase_C"/>
</dbReference>
<comment type="caution">
    <text evidence="8">The sequence shown here is derived from an EMBL/GenBank/DDBJ whole genome shotgun (WGS) entry which is preliminary data.</text>
</comment>
<dbReference type="AlphaFoldDB" id="A0A4S3B4S8"/>
<keyword evidence="2" id="KW-1003">Cell membrane</keyword>
<dbReference type="Proteomes" id="UP000310506">
    <property type="component" value="Unassembled WGS sequence"/>
</dbReference>
<feature type="transmembrane region" description="Helical" evidence="6">
    <location>
        <begin position="151"/>
        <end position="169"/>
    </location>
</feature>
<evidence type="ECO:0000256" key="6">
    <source>
        <dbReference type="SAM" id="Phobius"/>
    </source>
</evidence>
<accession>A0A4S3B4S8</accession>
<dbReference type="InterPro" id="IPR051461">
    <property type="entry name" value="UPF0750_membrane"/>
</dbReference>
<feature type="domain" description="DUF2179" evidence="7">
    <location>
        <begin position="223"/>
        <end position="277"/>
    </location>
</feature>
<keyword evidence="3 6" id="KW-0812">Transmembrane</keyword>
<feature type="transmembrane region" description="Helical" evidence="6">
    <location>
        <begin position="48"/>
        <end position="70"/>
    </location>
</feature>
<dbReference type="PIRSF" id="PIRSF006483">
    <property type="entry name" value="Membrane_protein_YitT"/>
    <property type="match status" value="1"/>
</dbReference>
<feature type="transmembrane region" description="Helical" evidence="6">
    <location>
        <begin position="175"/>
        <end position="192"/>
    </location>
</feature>
<evidence type="ECO:0000256" key="3">
    <source>
        <dbReference type="ARBA" id="ARBA00022692"/>
    </source>
</evidence>
<evidence type="ECO:0000256" key="2">
    <source>
        <dbReference type="ARBA" id="ARBA00022475"/>
    </source>
</evidence>
<keyword evidence="5 6" id="KW-0472">Membrane</keyword>
<feature type="transmembrane region" description="Helical" evidence="6">
    <location>
        <begin position="7"/>
        <end position="28"/>
    </location>
</feature>
<dbReference type="InterPro" id="IPR003740">
    <property type="entry name" value="YitT"/>
</dbReference>
<gene>
    <name evidence="8" type="ORF">ESZ54_05990</name>
</gene>
<dbReference type="PANTHER" id="PTHR33545:SF10">
    <property type="entry name" value="UPF0750 MEMBRANE PROTEIN YPJC"/>
    <property type="match status" value="1"/>
</dbReference>
<dbReference type="EMBL" id="SDGV01000014">
    <property type="protein sequence ID" value="THB61297.1"/>
    <property type="molecule type" value="Genomic_DNA"/>
</dbReference>
<evidence type="ECO:0000256" key="5">
    <source>
        <dbReference type="ARBA" id="ARBA00023136"/>
    </source>
</evidence>
<proteinExistence type="predicted"/>
<evidence type="ECO:0000313" key="8">
    <source>
        <dbReference type="EMBL" id="THB61297.1"/>
    </source>
</evidence>
<dbReference type="GO" id="GO:0005886">
    <property type="term" value="C:plasma membrane"/>
    <property type="evidence" value="ECO:0007669"/>
    <property type="project" value="UniProtKB-SubCell"/>
</dbReference>